<organism evidence="2 3">
    <name type="scientific">Seiridium unicorne</name>
    <dbReference type="NCBI Taxonomy" id="138068"/>
    <lineage>
        <taxon>Eukaryota</taxon>
        <taxon>Fungi</taxon>
        <taxon>Dikarya</taxon>
        <taxon>Ascomycota</taxon>
        <taxon>Pezizomycotina</taxon>
        <taxon>Sordariomycetes</taxon>
        <taxon>Xylariomycetidae</taxon>
        <taxon>Amphisphaeriales</taxon>
        <taxon>Sporocadaceae</taxon>
        <taxon>Seiridium</taxon>
    </lineage>
</organism>
<dbReference type="Proteomes" id="UP001408356">
    <property type="component" value="Unassembled WGS sequence"/>
</dbReference>
<name>A0ABR2UWM9_9PEZI</name>
<feature type="domain" description="Heterokaryon incompatibility" evidence="1">
    <location>
        <begin position="198"/>
        <end position="416"/>
    </location>
</feature>
<comment type="caution">
    <text evidence="2">The sequence shown here is derived from an EMBL/GenBank/DDBJ whole genome shotgun (WGS) entry which is preliminary data.</text>
</comment>
<proteinExistence type="predicted"/>
<protein>
    <submittedName>
        <fullName evidence="2">Heterokaryon incompatibility domain-containing protein</fullName>
    </submittedName>
</protein>
<evidence type="ECO:0000313" key="2">
    <source>
        <dbReference type="EMBL" id="KAK9418791.1"/>
    </source>
</evidence>
<gene>
    <name evidence="2" type="ORF">SUNI508_07811</name>
</gene>
<dbReference type="Pfam" id="PF06985">
    <property type="entry name" value="HET"/>
    <property type="match status" value="1"/>
</dbReference>
<reference evidence="2 3" key="1">
    <citation type="journal article" date="2024" name="J. Plant Pathol.">
        <title>Sequence and assembly of the genome of Seiridium unicorne, isolate CBS 538.82, causal agent of cypress canker disease.</title>
        <authorList>
            <person name="Scali E."/>
            <person name="Rocca G.D."/>
            <person name="Danti R."/>
            <person name="Garbelotto M."/>
            <person name="Barberini S."/>
            <person name="Baroncelli R."/>
            <person name="Emiliani G."/>
        </authorList>
    </citation>
    <scope>NUCLEOTIDE SEQUENCE [LARGE SCALE GENOMIC DNA]</scope>
    <source>
        <strain evidence="2 3">BM-138-508</strain>
    </source>
</reference>
<evidence type="ECO:0000259" key="1">
    <source>
        <dbReference type="Pfam" id="PF06985"/>
    </source>
</evidence>
<keyword evidence="3" id="KW-1185">Reference proteome</keyword>
<sequence length="851" mass="97554">MAPLSPLLFLDKLDQQTSERAIEEFWEGKTFPIIKLDDFENNWVALPHSEGIFVDGSGSRCCIVPQKHFAPQCTVHLGSGQESNLLYETILFAKLQYHRFKHRTTESHKSPLGVQYRIFVDQFINKLPFKWREIIVIRSLHSYDLHTATTSIPLISGIYQPLSKSGNIRLIAIQSAAQSYDPIYCTIREVDFTDCPAYEALSYVWGSPSPQRSITLNDRKVALGENLEAALRHLRRRDSTPRVMWIDALCINQSDPRERGSQVAQMDQIYANASGVVIWLGQETNTSARVFTELDINRSAISSLEMPQWAIELQSLYPFQPEPYCAECSVESEKISELPALLEALYTDCDHQRKPVSEEDSEFFNRVRILQKQNLIEETIMGVPHYVFATNATDDVEGWVNLLSRPWWRRVWVLQEASLAKKLTVQCGNRSEEWSLFQALLYRYIKRGRRSHAHFEDKKSRYTSLLAELFSLTRDTWIYSLPRQIESSHTPPAYSLAQLLSLSAQFEATDGRDKIFALLSLLPTQSAERMAIKPNYNIPLERLHLEVTKFFLRTSRSLDVLAARPLAFYWKFFKKKRETISGPSWVQDWSANIPDMLRVSNSIGLGQHSKYSAIRSFMHLRGSTQSSDETFYHASQEAMSPWPFTFSSYDEILELYGLAVDTITRVALPMDFTLTVLQQYDPNSPGHLRDGIKGFDDVQIAILKHWQTMADTNGQSVYHHTGQTRLEAFWRTVFLDRILDGASLYRLPKGLKKMQESRFLKLMKPYNFPPQNTDDFNAVFNLLMRQMIEGTSYYGVNPQSIGLSLFVTEKGYLGIGHPNTRPGDIVIVLLGGSTPWVLREYPEGCIVVGER</sequence>
<dbReference type="Pfam" id="PF26639">
    <property type="entry name" value="Het-6_barrel"/>
    <property type="match status" value="1"/>
</dbReference>
<dbReference type="InterPro" id="IPR010730">
    <property type="entry name" value="HET"/>
</dbReference>
<accession>A0ABR2UWM9</accession>
<dbReference type="PANTHER" id="PTHR24148">
    <property type="entry name" value="ANKYRIN REPEAT DOMAIN-CONTAINING PROTEIN 39 HOMOLOG-RELATED"/>
    <property type="match status" value="1"/>
</dbReference>
<dbReference type="EMBL" id="JARVKF010000353">
    <property type="protein sequence ID" value="KAK9418791.1"/>
    <property type="molecule type" value="Genomic_DNA"/>
</dbReference>
<evidence type="ECO:0000313" key="3">
    <source>
        <dbReference type="Proteomes" id="UP001408356"/>
    </source>
</evidence>
<dbReference type="InterPro" id="IPR052895">
    <property type="entry name" value="HetReg/Transcr_Mod"/>
</dbReference>
<dbReference type="PANTHER" id="PTHR24148:SF73">
    <property type="entry name" value="HET DOMAIN PROTEIN (AFU_ORTHOLOGUE AFUA_8G01020)"/>
    <property type="match status" value="1"/>
</dbReference>